<name>A0A1I2HU41_9BACL</name>
<dbReference type="AlphaFoldDB" id="A0A1I2HU41"/>
<gene>
    <name evidence="1" type="ORF">SAMN04487969_1279</name>
</gene>
<proteinExistence type="predicted"/>
<protein>
    <submittedName>
        <fullName evidence="1">Putative NADH-flavin reductase</fullName>
    </submittedName>
</protein>
<dbReference type="Proteomes" id="UP000183410">
    <property type="component" value="Unassembled WGS sequence"/>
</dbReference>
<sequence>MTAIVRNAAKIAVPEAEVVERDILDLRTEDLQSFDTVVNAFGTLPDRSYLHFLREFYEGASNQAKNLEQLRRYSGVNWTFVSPAAIFDPKGKRTRTYQKGKDHMIHNSKGESYVSYADFFDCHCG</sequence>
<dbReference type="EMBL" id="FONN01000027">
    <property type="protein sequence ID" value="SFF33409.1"/>
    <property type="molecule type" value="Genomic_DNA"/>
</dbReference>
<accession>A0A1I2HU41</accession>
<evidence type="ECO:0000313" key="2">
    <source>
        <dbReference type="Proteomes" id="UP000183410"/>
    </source>
</evidence>
<evidence type="ECO:0000313" key="1">
    <source>
        <dbReference type="EMBL" id="SFF33409.1"/>
    </source>
</evidence>
<dbReference type="Gene3D" id="3.40.50.720">
    <property type="entry name" value="NAD(P)-binding Rossmann-like Domain"/>
    <property type="match status" value="1"/>
</dbReference>
<organism evidence="1 2">
    <name type="scientific">Paenibacillus algorifonticola</name>
    <dbReference type="NCBI Taxonomy" id="684063"/>
    <lineage>
        <taxon>Bacteria</taxon>
        <taxon>Bacillati</taxon>
        <taxon>Bacillota</taxon>
        <taxon>Bacilli</taxon>
        <taxon>Bacillales</taxon>
        <taxon>Paenibacillaceae</taxon>
        <taxon>Paenibacillus</taxon>
    </lineage>
</organism>
<reference evidence="2" key="1">
    <citation type="submission" date="2016-10" db="EMBL/GenBank/DDBJ databases">
        <authorList>
            <person name="Varghese N."/>
            <person name="Submissions S."/>
        </authorList>
    </citation>
    <scope>NUCLEOTIDE SEQUENCE [LARGE SCALE GENOMIC DNA]</scope>
    <source>
        <strain evidence="2">CGMCC 1.10223</strain>
    </source>
</reference>
<dbReference type="InterPro" id="IPR036291">
    <property type="entry name" value="NAD(P)-bd_dom_sf"/>
</dbReference>
<keyword evidence="2" id="KW-1185">Reference proteome</keyword>
<dbReference type="SUPFAM" id="SSF51735">
    <property type="entry name" value="NAD(P)-binding Rossmann-fold domains"/>
    <property type="match status" value="1"/>
</dbReference>